<proteinExistence type="predicted"/>
<dbReference type="InterPro" id="IPR036514">
    <property type="entry name" value="SGNH_hydro_sf"/>
</dbReference>
<evidence type="ECO:0000256" key="1">
    <source>
        <dbReference type="SAM" id="MobiDB-lite"/>
    </source>
</evidence>
<organism evidence="2 3">
    <name type="scientific">Cyclotella cryptica</name>
    <dbReference type="NCBI Taxonomy" id="29204"/>
    <lineage>
        <taxon>Eukaryota</taxon>
        <taxon>Sar</taxon>
        <taxon>Stramenopiles</taxon>
        <taxon>Ochrophyta</taxon>
        <taxon>Bacillariophyta</taxon>
        <taxon>Coscinodiscophyceae</taxon>
        <taxon>Thalassiosirophycidae</taxon>
        <taxon>Stephanodiscales</taxon>
        <taxon>Stephanodiscaceae</taxon>
        <taxon>Cyclotella</taxon>
    </lineage>
</organism>
<dbReference type="EMBL" id="JABMIG020000274">
    <property type="protein sequence ID" value="KAL3782868.1"/>
    <property type="molecule type" value="Genomic_DNA"/>
</dbReference>
<gene>
    <name evidence="2" type="ORF">HJC23_008862</name>
</gene>
<dbReference type="Pfam" id="PF00657">
    <property type="entry name" value="Lipase_GDSL"/>
    <property type="match status" value="1"/>
</dbReference>
<dbReference type="InterPro" id="IPR051532">
    <property type="entry name" value="Ester_Hydrolysis_Enzymes"/>
</dbReference>
<sequence>MMVLRQTARLLSSSQLAATRRRASLRCHPVPLRHTATPLRVQPHQRPSHSSARRDSSRSPPGNDFESAFALLPMSIGGSIIATLLVSAVQGLSQLYRYRNDVRGKLRYPLGLTWGVEHCQIHESEEVDQQDNQHEMEMIRCQDDTDREEGTIFSSFVDAFLAVALKNIDEPELLSKFKRVPTIPSLIEKIRRNRQVVPETSQEEHTSIAVRLVALFQRISKRRQQPEEKTNESLRVLVIGDSLAIGIGCSEVFDTSQDASSSALALIENTNITDTSSLSTEGPVFPRALAQSLSRHFRLPVRWRSAGVDGGDVHDIRSLCMDVVKQECSRTDRPVDIIVVLFGMNDLKRLLSNYEGGINHFRLGIDNLLHEIRSHAPGALVVFPEIPFHSNVFPLGLVLDSAMGVWERLKRLVANNRSNAMYLGLNAQEILILHRNGDTILSEKDTESQKLVDEHGDSIYDDLDGMSKCSGSELLSPDHVHPNKTLYRKWAELVGSKLYKKITTEVELKQY</sequence>
<feature type="region of interest" description="Disordered" evidence="1">
    <location>
        <begin position="32"/>
        <end position="64"/>
    </location>
</feature>
<evidence type="ECO:0000313" key="2">
    <source>
        <dbReference type="EMBL" id="KAL3782868.1"/>
    </source>
</evidence>
<accession>A0ABD3P623</accession>
<dbReference type="Gene3D" id="3.40.50.1110">
    <property type="entry name" value="SGNH hydrolase"/>
    <property type="match status" value="1"/>
</dbReference>
<dbReference type="PANTHER" id="PTHR30383">
    <property type="entry name" value="THIOESTERASE 1/PROTEASE 1/LYSOPHOSPHOLIPASE L1"/>
    <property type="match status" value="1"/>
</dbReference>
<keyword evidence="3" id="KW-1185">Reference proteome</keyword>
<name>A0ABD3P623_9STRA</name>
<comment type="caution">
    <text evidence="2">The sequence shown here is derived from an EMBL/GenBank/DDBJ whole genome shotgun (WGS) entry which is preliminary data.</text>
</comment>
<evidence type="ECO:0000313" key="3">
    <source>
        <dbReference type="Proteomes" id="UP001516023"/>
    </source>
</evidence>
<reference evidence="2 3" key="1">
    <citation type="journal article" date="2020" name="G3 (Bethesda)">
        <title>Improved Reference Genome for Cyclotella cryptica CCMP332, a Model for Cell Wall Morphogenesis, Salinity Adaptation, and Lipid Production in Diatoms (Bacillariophyta).</title>
        <authorList>
            <person name="Roberts W.R."/>
            <person name="Downey K.M."/>
            <person name="Ruck E.C."/>
            <person name="Traller J.C."/>
            <person name="Alverson A.J."/>
        </authorList>
    </citation>
    <scope>NUCLEOTIDE SEQUENCE [LARGE SCALE GENOMIC DNA]</scope>
    <source>
        <strain evidence="2 3">CCMP332</strain>
    </source>
</reference>
<dbReference type="Proteomes" id="UP001516023">
    <property type="component" value="Unassembled WGS sequence"/>
</dbReference>
<evidence type="ECO:0008006" key="4">
    <source>
        <dbReference type="Google" id="ProtNLM"/>
    </source>
</evidence>
<protein>
    <recommendedName>
        <fullName evidence="4">SGNH hydrolase-type esterase domain-containing protein</fullName>
    </recommendedName>
</protein>
<dbReference type="PANTHER" id="PTHR30383:SF5">
    <property type="entry name" value="SGNH HYDROLASE-TYPE ESTERASE DOMAIN-CONTAINING PROTEIN"/>
    <property type="match status" value="1"/>
</dbReference>
<dbReference type="SUPFAM" id="SSF52266">
    <property type="entry name" value="SGNH hydrolase"/>
    <property type="match status" value="1"/>
</dbReference>
<dbReference type="AlphaFoldDB" id="A0ABD3P623"/>
<dbReference type="InterPro" id="IPR001087">
    <property type="entry name" value="GDSL"/>
</dbReference>